<dbReference type="RefSeq" id="WP_254011579.1">
    <property type="nucleotide sequence ID" value="NZ_JAMZMM010000074.1"/>
</dbReference>
<dbReference type="AlphaFoldDB" id="A0AAE3KM38"/>
<organism evidence="1 2">
    <name type="scientific">Limnofasciculus baicalensis BBK-W-15</name>
    <dbReference type="NCBI Taxonomy" id="2699891"/>
    <lineage>
        <taxon>Bacteria</taxon>
        <taxon>Bacillati</taxon>
        <taxon>Cyanobacteriota</taxon>
        <taxon>Cyanophyceae</taxon>
        <taxon>Coleofasciculales</taxon>
        <taxon>Coleofasciculaceae</taxon>
        <taxon>Limnofasciculus</taxon>
        <taxon>Limnofasciculus baicalensis</taxon>
    </lineage>
</organism>
<dbReference type="Proteomes" id="UP001204953">
    <property type="component" value="Unassembled WGS sequence"/>
</dbReference>
<dbReference type="GO" id="GO:0008168">
    <property type="term" value="F:methyltransferase activity"/>
    <property type="evidence" value="ECO:0007669"/>
    <property type="project" value="UniProtKB-KW"/>
</dbReference>
<accession>A0AAE3KM38</accession>
<dbReference type="Gene3D" id="3.40.50.150">
    <property type="entry name" value="Vaccinia Virus protein VP39"/>
    <property type="match status" value="1"/>
</dbReference>
<dbReference type="SUPFAM" id="SSF53335">
    <property type="entry name" value="S-adenosyl-L-methionine-dependent methyltransferases"/>
    <property type="match status" value="1"/>
</dbReference>
<evidence type="ECO:0000313" key="2">
    <source>
        <dbReference type="Proteomes" id="UP001204953"/>
    </source>
</evidence>
<keyword evidence="2" id="KW-1185">Reference proteome</keyword>
<gene>
    <name evidence="1" type="ORF">NJ959_09955</name>
</gene>
<keyword evidence="1" id="KW-0808">Transferase</keyword>
<protein>
    <submittedName>
        <fullName evidence="1">Class I SAM-dependent methyltransferase</fullName>
    </submittedName>
</protein>
<dbReference type="GO" id="GO:0032259">
    <property type="term" value="P:methylation"/>
    <property type="evidence" value="ECO:0007669"/>
    <property type="project" value="UniProtKB-KW"/>
</dbReference>
<sequence length="229" mass="26409">MKALKRYIYNWVDRHLNYDGKDILAMQYLAPLSKTYLPWTVAAMRPSGLVKVLNEIVVNRRSYIVECGGGISTYYIASLIKERGGHLYTIEHDKEWSNILREFIAIQNLDEFVSIIVAPLVKTSLAINECSWYNEDIIRDAVGDLKIDLLLVDGPPANQDQKMYSRYPAVPFFKPFLSEDYTIILDDINRKGEQEILQKWEKYLEISFSQYLINGSIAIGRSKTSWTIA</sequence>
<dbReference type="InterPro" id="IPR029063">
    <property type="entry name" value="SAM-dependent_MTases_sf"/>
</dbReference>
<name>A0AAE3KM38_9CYAN</name>
<dbReference type="EMBL" id="JAMZMM010000074">
    <property type="protein sequence ID" value="MCP2728789.1"/>
    <property type="molecule type" value="Genomic_DNA"/>
</dbReference>
<keyword evidence="1" id="KW-0489">Methyltransferase</keyword>
<proteinExistence type="predicted"/>
<dbReference type="Pfam" id="PF13578">
    <property type="entry name" value="Methyltransf_24"/>
    <property type="match status" value="1"/>
</dbReference>
<reference evidence="1" key="1">
    <citation type="submission" date="2022-06" db="EMBL/GenBank/DDBJ databases">
        <title>New cyanobacteria of genus Symplocastrum in benthos of Lake Baikal.</title>
        <authorList>
            <person name="Sorokovikova E."/>
            <person name="Tikhonova I."/>
            <person name="Krasnopeev A."/>
            <person name="Evseev P."/>
            <person name="Gladkikh A."/>
            <person name="Belykh O."/>
        </authorList>
    </citation>
    <scope>NUCLEOTIDE SEQUENCE</scope>
    <source>
        <strain evidence="1">BBK-W-15</strain>
    </source>
</reference>
<evidence type="ECO:0000313" key="1">
    <source>
        <dbReference type="EMBL" id="MCP2728789.1"/>
    </source>
</evidence>
<comment type="caution">
    <text evidence="1">The sequence shown here is derived from an EMBL/GenBank/DDBJ whole genome shotgun (WGS) entry which is preliminary data.</text>
</comment>